<dbReference type="SUPFAM" id="SSF56655">
    <property type="entry name" value="Carbohydrate phosphatase"/>
    <property type="match status" value="1"/>
</dbReference>
<dbReference type="Gene3D" id="3.30.540.10">
    <property type="entry name" value="Fructose-1,6-Bisphosphatase, subunit A, domain 1"/>
    <property type="match status" value="1"/>
</dbReference>
<accession>A0ABV8RPQ6</accession>
<evidence type="ECO:0000313" key="3">
    <source>
        <dbReference type="Proteomes" id="UP001595828"/>
    </source>
</evidence>
<name>A0ABV8RPQ6_9SPHN</name>
<dbReference type="PANTHER" id="PTHR20854">
    <property type="entry name" value="INOSITOL MONOPHOSPHATASE"/>
    <property type="match status" value="1"/>
</dbReference>
<dbReference type="Proteomes" id="UP001595828">
    <property type="component" value="Unassembled WGS sequence"/>
</dbReference>
<keyword evidence="3" id="KW-1185">Reference proteome</keyword>
<dbReference type="PANTHER" id="PTHR20854:SF4">
    <property type="entry name" value="INOSITOL-1-MONOPHOSPHATASE-RELATED"/>
    <property type="match status" value="1"/>
</dbReference>
<dbReference type="EMBL" id="JBHSDR010000006">
    <property type="protein sequence ID" value="MFC4295350.1"/>
    <property type="molecule type" value="Genomic_DNA"/>
</dbReference>
<reference evidence="3" key="1">
    <citation type="journal article" date="2019" name="Int. J. Syst. Evol. Microbiol.">
        <title>The Global Catalogue of Microorganisms (GCM) 10K type strain sequencing project: providing services to taxonomists for standard genome sequencing and annotation.</title>
        <authorList>
            <consortium name="The Broad Institute Genomics Platform"/>
            <consortium name="The Broad Institute Genome Sequencing Center for Infectious Disease"/>
            <person name="Wu L."/>
            <person name="Ma J."/>
        </authorList>
    </citation>
    <scope>NUCLEOTIDE SEQUENCE [LARGE SCALE GENOMIC DNA]</scope>
    <source>
        <strain evidence="3">CGMCC 1.12989</strain>
    </source>
</reference>
<evidence type="ECO:0000256" key="1">
    <source>
        <dbReference type="ARBA" id="ARBA00009759"/>
    </source>
</evidence>
<sequence length="269" mass="28988">MTRALTRPVHELMRTVGERVIMPRFQSLAAHQIVQKAADDVVTIADREAEELLAEGLTRILPDAALVGEEAAHADRTVMGRLGQQLCWIVDPLDGTNNFALGKRPFGIIVALAQAGEMIAGWIYDPVSGRLCHAHKGGGSFIGDDWVTARASGLSPPIAAVSVVFMDPARRAAVTGHILPHYTVVDIPRCAAEQYPRLVLGENDCSIFERTLPWDHAAGVLFVNEAGGRAARPDGSDYRVDDDRRGLIGASTPALWDEMAARLAALPSD</sequence>
<organism evidence="2 3">
    <name type="scientific">Novosphingobium tardum</name>
    <dbReference type="NCBI Taxonomy" id="1538021"/>
    <lineage>
        <taxon>Bacteria</taxon>
        <taxon>Pseudomonadati</taxon>
        <taxon>Pseudomonadota</taxon>
        <taxon>Alphaproteobacteria</taxon>
        <taxon>Sphingomonadales</taxon>
        <taxon>Sphingomonadaceae</taxon>
        <taxon>Novosphingobium</taxon>
    </lineage>
</organism>
<dbReference type="PRINTS" id="PR00377">
    <property type="entry name" value="IMPHPHTASES"/>
</dbReference>
<dbReference type="RefSeq" id="WP_379538829.1">
    <property type="nucleotide sequence ID" value="NZ_JBHSDR010000006.1"/>
</dbReference>
<evidence type="ECO:0000313" key="2">
    <source>
        <dbReference type="EMBL" id="MFC4295350.1"/>
    </source>
</evidence>
<dbReference type="Pfam" id="PF00459">
    <property type="entry name" value="Inositol_P"/>
    <property type="match status" value="1"/>
</dbReference>
<proteinExistence type="inferred from homology"/>
<comment type="caution">
    <text evidence="2">The sequence shown here is derived from an EMBL/GenBank/DDBJ whole genome shotgun (WGS) entry which is preliminary data.</text>
</comment>
<comment type="similarity">
    <text evidence="1">Belongs to the inositol monophosphatase superfamily.</text>
</comment>
<dbReference type="InterPro" id="IPR000760">
    <property type="entry name" value="Inositol_monophosphatase-like"/>
</dbReference>
<dbReference type="Gene3D" id="3.40.190.80">
    <property type="match status" value="1"/>
</dbReference>
<protein>
    <submittedName>
        <fullName evidence="2">Inositol monophosphatase family protein</fullName>
    </submittedName>
</protein>
<gene>
    <name evidence="2" type="ORF">ACFO0A_09825</name>
</gene>